<dbReference type="EC" id="3.4.21.71" evidence="10"/>
<dbReference type="Ensembl" id="ENSLAFT00000015754.3">
    <property type="protein sequence ID" value="ENSLAFP00000013213.3"/>
    <property type="gene ID" value="ENSLAFG00000015756.3"/>
</dbReference>
<evidence type="ECO:0000256" key="12">
    <source>
        <dbReference type="SAM" id="SignalP"/>
    </source>
</evidence>
<comment type="subcellular location">
    <subcellularLocation>
        <location evidence="1">Secreted</location>
    </subcellularLocation>
</comment>
<dbReference type="Proteomes" id="UP000007646">
    <property type="component" value="Unassembled WGS sequence"/>
</dbReference>
<keyword evidence="4 12" id="KW-0732">Signal</keyword>
<dbReference type="PRINTS" id="PR00722">
    <property type="entry name" value="CHYMOTRYPSIN"/>
</dbReference>
<dbReference type="InterPro" id="IPR018114">
    <property type="entry name" value="TRYPSIN_HIS"/>
</dbReference>
<dbReference type="FunFam" id="2.40.10.10:FF:000004">
    <property type="entry name" value="Tryptase gamma 1"/>
    <property type="match status" value="1"/>
</dbReference>
<evidence type="ECO:0000256" key="1">
    <source>
        <dbReference type="ARBA" id="ARBA00004613"/>
    </source>
</evidence>
<dbReference type="SUPFAM" id="SSF50494">
    <property type="entry name" value="Trypsin-like serine proteases"/>
    <property type="match status" value="1"/>
</dbReference>
<evidence type="ECO:0000256" key="10">
    <source>
        <dbReference type="ARBA" id="ARBA00038991"/>
    </source>
</evidence>
<reference evidence="14" key="2">
    <citation type="submission" date="2025-08" db="UniProtKB">
        <authorList>
            <consortium name="Ensembl"/>
        </authorList>
    </citation>
    <scope>IDENTIFICATION</scope>
    <source>
        <strain evidence="14">Isolate ISIS603380</strain>
    </source>
</reference>
<feature type="signal peptide" evidence="12">
    <location>
        <begin position="1"/>
        <end position="16"/>
    </location>
</feature>
<name>G3TFS5_LOXAF</name>
<proteinExistence type="predicted"/>
<sequence length="269" mass="28711">MIKALLLSALVAGALSYELPTDQDQMPRVVGGEDAVPNSWPWQVSLQYSSSGQWRHTCGGSLVTKNWVLTAAHCISSSRTYRVALGKHSLSSVESGSVNVSVSKSVVHEKWNSSQLSKGNDIALLKLANSVSLSDKIQLARLPTAGSILPNNYACYVTGWGRLQTNGAASDILQQGRLLVVDYATCSSSSWWGSTVKTNMVCAGGDGVVSSCNGDSGGPLNCPASNSEWEVHGVVSFGSSLGCNYYHKPSVFTRVSNYIDWINSVRTSK</sequence>
<keyword evidence="5 11" id="KW-0378">Hydrolase</keyword>
<dbReference type="Pfam" id="PF00089">
    <property type="entry name" value="Trypsin"/>
    <property type="match status" value="1"/>
</dbReference>
<evidence type="ECO:0000256" key="6">
    <source>
        <dbReference type="ARBA" id="ARBA00022825"/>
    </source>
</evidence>
<evidence type="ECO:0000256" key="5">
    <source>
        <dbReference type="ARBA" id="ARBA00022801"/>
    </source>
</evidence>
<evidence type="ECO:0000256" key="11">
    <source>
        <dbReference type="RuleBase" id="RU363034"/>
    </source>
</evidence>
<dbReference type="InterPro" id="IPR009003">
    <property type="entry name" value="Peptidase_S1_PA"/>
</dbReference>
<dbReference type="InterPro" id="IPR001254">
    <property type="entry name" value="Trypsin_dom"/>
</dbReference>
<reference evidence="14" key="3">
    <citation type="submission" date="2025-09" db="UniProtKB">
        <authorList>
            <consortium name="Ensembl"/>
        </authorList>
    </citation>
    <scope>IDENTIFICATION</scope>
    <source>
        <strain evidence="14">Isolate ISIS603380</strain>
    </source>
</reference>
<dbReference type="GO" id="GO:0061436">
    <property type="term" value="P:establishment of skin barrier"/>
    <property type="evidence" value="ECO:0007669"/>
    <property type="project" value="Ensembl"/>
</dbReference>
<dbReference type="InterPro" id="IPR033116">
    <property type="entry name" value="TRYPSIN_SER"/>
</dbReference>
<evidence type="ECO:0000313" key="15">
    <source>
        <dbReference type="Proteomes" id="UP000007646"/>
    </source>
</evidence>
<dbReference type="FunFam" id="2.40.10.10:FF:000280">
    <property type="match status" value="1"/>
</dbReference>
<reference evidence="14 15" key="1">
    <citation type="submission" date="2009-06" db="EMBL/GenBank/DDBJ databases">
        <title>The Genome Sequence of Loxodonta africana (African elephant).</title>
        <authorList>
            <person name="Di Palma F."/>
            <person name="Heiman D."/>
            <person name="Young S."/>
            <person name="Johnson J."/>
            <person name="Lander E.S."/>
            <person name="Lindblad-Toh K."/>
        </authorList>
    </citation>
    <scope>NUCLEOTIDE SEQUENCE [LARGE SCALE GENOMIC DNA]</scope>
    <source>
        <strain evidence="14 15">Isolate ISIS603380</strain>
    </source>
</reference>
<dbReference type="MEROPS" id="S01.155"/>
<evidence type="ECO:0000256" key="3">
    <source>
        <dbReference type="ARBA" id="ARBA00022670"/>
    </source>
</evidence>
<dbReference type="InterPro" id="IPR050850">
    <property type="entry name" value="Peptidase_S1_Elastase_sf"/>
</dbReference>
<dbReference type="CDD" id="cd00190">
    <property type="entry name" value="Tryp_SPc"/>
    <property type="match status" value="1"/>
</dbReference>
<feature type="domain" description="Peptidase S1" evidence="13">
    <location>
        <begin position="29"/>
        <end position="267"/>
    </location>
</feature>
<feature type="chain" id="PRO_5003455291" description="pancreatic elastase II" evidence="12">
    <location>
        <begin position="17"/>
        <end position="269"/>
    </location>
</feature>
<dbReference type="AlphaFoldDB" id="G3TFS5"/>
<dbReference type="PROSITE" id="PS00135">
    <property type="entry name" value="TRYPSIN_SER"/>
    <property type="match status" value="1"/>
</dbReference>
<dbReference type="Gene3D" id="2.40.10.10">
    <property type="entry name" value="Trypsin-like serine proteases"/>
    <property type="match status" value="2"/>
</dbReference>
<keyword evidence="2" id="KW-0964">Secreted</keyword>
<dbReference type="GO" id="GO:0004252">
    <property type="term" value="F:serine-type endopeptidase activity"/>
    <property type="evidence" value="ECO:0007669"/>
    <property type="project" value="UniProtKB-EC"/>
</dbReference>
<dbReference type="GO" id="GO:0006508">
    <property type="term" value="P:proteolysis"/>
    <property type="evidence" value="ECO:0007669"/>
    <property type="project" value="UniProtKB-KW"/>
</dbReference>
<dbReference type="PANTHER" id="PTHR24257:SF19">
    <property type="entry name" value="CHYMOTRYPSIN-LIKE ELASTASE FAMILY MEMBER 2B"/>
    <property type="match status" value="1"/>
</dbReference>
<organism evidence="14 15">
    <name type="scientific">Loxodonta africana</name>
    <name type="common">African elephant</name>
    <dbReference type="NCBI Taxonomy" id="9785"/>
    <lineage>
        <taxon>Eukaryota</taxon>
        <taxon>Metazoa</taxon>
        <taxon>Chordata</taxon>
        <taxon>Craniata</taxon>
        <taxon>Vertebrata</taxon>
        <taxon>Euteleostomi</taxon>
        <taxon>Mammalia</taxon>
        <taxon>Eutheria</taxon>
        <taxon>Afrotheria</taxon>
        <taxon>Proboscidea</taxon>
        <taxon>Elephantidae</taxon>
        <taxon>Loxodonta</taxon>
    </lineage>
</organism>
<dbReference type="PANTHER" id="PTHR24257">
    <property type="entry name" value="CHYMOTRYPSIN-LIKE ELASTASE FAMILY MEMBER"/>
    <property type="match status" value="1"/>
</dbReference>
<dbReference type="eggNOG" id="KOG3627">
    <property type="taxonomic scope" value="Eukaryota"/>
</dbReference>
<dbReference type="InParanoid" id="G3TFS5"/>
<dbReference type="PROSITE" id="PS50240">
    <property type="entry name" value="TRYPSIN_DOM"/>
    <property type="match status" value="1"/>
</dbReference>
<dbReference type="InterPro" id="IPR043504">
    <property type="entry name" value="Peptidase_S1_PA_chymotrypsin"/>
</dbReference>
<protein>
    <recommendedName>
        <fullName evidence="10">pancreatic elastase II</fullName>
        <ecNumber evidence="10">3.4.21.71</ecNumber>
    </recommendedName>
</protein>
<evidence type="ECO:0000313" key="14">
    <source>
        <dbReference type="Ensembl" id="ENSLAFP00000013213.3"/>
    </source>
</evidence>
<dbReference type="GO" id="GO:0005615">
    <property type="term" value="C:extracellular space"/>
    <property type="evidence" value="ECO:0007669"/>
    <property type="project" value="TreeGrafter"/>
</dbReference>
<dbReference type="HOGENOM" id="CLU_006842_0_4_1"/>
<gene>
    <name evidence="14" type="primary">LOC100657159</name>
</gene>
<evidence type="ECO:0000259" key="13">
    <source>
        <dbReference type="PROSITE" id="PS50240"/>
    </source>
</evidence>
<keyword evidence="15" id="KW-1185">Reference proteome</keyword>
<dbReference type="STRING" id="9785.ENSLAFP00000013213"/>
<evidence type="ECO:0000256" key="8">
    <source>
        <dbReference type="ARBA" id="ARBA00023157"/>
    </source>
</evidence>
<keyword evidence="8" id="KW-1015">Disulfide bond</keyword>
<accession>G3TFS5</accession>
<evidence type="ECO:0000256" key="7">
    <source>
        <dbReference type="ARBA" id="ARBA00023145"/>
    </source>
</evidence>
<dbReference type="FunCoup" id="G3TFS5">
    <property type="interactions" value="22"/>
</dbReference>
<keyword evidence="6 11" id="KW-0720">Serine protease</keyword>
<comment type="catalytic activity">
    <reaction evidence="9">
        <text>Preferential cleavage: Leu-|-Xaa, Met-|-Xaa and Phe-|-Xaa. Hydrolyzes elastin.</text>
        <dbReference type="EC" id="3.4.21.71"/>
    </reaction>
</comment>
<keyword evidence="3 11" id="KW-0645">Protease</keyword>
<dbReference type="InterPro" id="IPR001314">
    <property type="entry name" value="Peptidase_S1A"/>
</dbReference>
<dbReference type="PROSITE" id="PS00134">
    <property type="entry name" value="TRYPSIN_HIS"/>
    <property type="match status" value="1"/>
</dbReference>
<dbReference type="OMA" id="GSTLGCN"/>
<evidence type="ECO:0000256" key="2">
    <source>
        <dbReference type="ARBA" id="ARBA00022525"/>
    </source>
</evidence>
<evidence type="ECO:0000256" key="4">
    <source>
        <dbReference type="ARBA" id="ARBA00022729"/>
    </source>
</evidence>
<dbReference type="SMART" id="SM00020">
    <property type="entry name" value="Tryp_SPc"/>
    <property type="match status" value="1"/>
</dbReference>
<dbReference type="GeneTree" id="ENSGT01030000234528"/>
<keyword evidence="7" id="KW-0865">Zymogen</keyword>
<evidence type="ECO:0000256" key="9">
    <source>
        <dbReference type="ARBA" id="ARBA00036026"/>
    </source>
</evidence>